<dbReference type="AlphaFoldDB" id="A0A0D0A0K8"/>
<reference evidence="2 3" key="1">
    <citation type="submission" date="2014-04" db="EMBL/GenBank/DDBJ databases">
        <authorList>
            <consortium name="DOE Joint Genome Institute"/>
            <person name="Kuo A."/>
            <person name="Ruytinx J."/>
            <person name="Rineau F."/>
            <person name="Colpaert J."/>
            <person name="Kohler A."/>
            <person name="Nagy L.G."/>
            <person name="Floudas D."/>
            <person name="Copeland A."/>
            <person name="Barry K.W."/>
            <person name="Cichocki N."/>
            <person name="Veneault-Fourrey C."/>
            <person name="LaButti K."/>
            <person name="Lindquist E.A."/>
            <person name="Lipzen A."/>
            <person name="Lundell T."/>
            <person name="Morin E."/>
            <person name="Murat C."/>
            <person name="Sun H."/>
            <person name="Tunlid A."/>
            <person name="Henrissat B."/>
            <person name="Grigoriev I.V."/>
            <person name="Hibbett D.S."/>
            <person name="Martin F."/>
            <person name="Nordberg H.P."/>
            <person name="Cantor M.N."/>
            <person name="Hua S.X."/>
        </authorList>
    </citation>
    <scope>NUCLEOTIDE SEQUENCE [LARGE SCALE GENOMIC DNA]</scope>
    <source>
        <strain evidence="2 3">UH-Slu-Lm8-n1</strain>
    </source>
</reference>
<feature type="region of interest" description="Disordered" evidence="1">
    <location>
        <begin position="35"/>
        <end position="105"/>
    </location>
</feature>
<feature type="region of interest" description="Disordered" evidence="1">
    <location>
        <begin position="143"/>
        <end position="165"/>
    </location>
</feature>
<name>A0A0D0A0K8_9AGAM</name>
<dbReference type="HOGENOM" id="CLU_1611903_0_0_1"/>
<evidence type="ECO:0000313" key="2">
    <source>
        <dbReference type="EMBL" id="KIK43420.1"/>
    </source>
</evidence>
<evidence type="ECO:0000313" key="3">
    <source>
        <dbReference type="Proteomes" id="UP000054485"/>
    </source>
</evidence>
<dbReference type="EMBL" id="KN835213">
    <property type="protein sequence ID" value="KIK43420.1"/>
    <property type="molecule type" value="Genomic_DNA"/>
</dbReference>
<proteinExistence type="predicted"/>
<feature type="compositionally biased region" description="Basic residues" evidence="1">
    <location>
        <begin position="154"/>
        <end position="165"/>
    </location>
</feature>
<dbReference type="Proteomes" id="UP000054485">
    <property type="component" value="Unassembled WGS sequence"/>
</dbReference>
<sequence length="165" mass="18732">MCTNNWQLSLRCIVQALRSPSGDITDVCTLRLQDKGKERNDSSAGAQSPPPDGRTPTRLHSKDNRNLLKRLLQSRGNNLTFGSSHSSTRPANAPKQRPSRRPIDITACRDEERYGITPETDPEAAVYLRSRWGRKCLKCGLHKHKPRQADHRKSDCRRRSNSHQP</sequence>
<accession>A0A0D0A0K8</accession>
<feature type="compositionally biased region" description="Polar residues" evidence="1">
    <location>
        <begin position="74"/>
        <end position="90"/>
    </location>
</feature>
<evidence type="ECO:0000256" key="1">
    <source>
        <dbReference type="SAM" id="MobiDB-lite"/>
    </source>
</evidence>
<keyword evidence="3" id="KW-1185">Reference proteome</keyword>
<dbReference type="InParanoid" id="A0A0D0A0K8"/>
<organism evidence="2 3">
    <name type="scientific">Suillus luteus UH-Slu-Lm8-n1</name>
    <dbReference type="NCBI Taxonomy" id="930992"/>
    <lineage>
        <taxon>Eukaryota</taxon>
        <taxon>Fungi</taxon>
        <taxon>Dikarya</taxon>
        <taxon>Basidiomycota</taxon>
        <taxon>Agaricomycotina</taxon>
        <taxon>Agaricomycetes</taxon>
        <taxon>Agaricomycetidae</taxon>
        <taxon>Boletales</taxon>
        <taxon>Suillineae</taxon>
        <taxon>Suillaceae</taxon>
        <taxon>Suillus</taxon>
    </lineage>
</organism>
<reference evidence="3" key="2">
    <citation type="submission" date="2015-01" db="EMBL/GenBank/DDBJ databases">
        <title>Evolutionary Origins and Diversification of the Mycorrhizal Mutualists.</title>
        <authorList>
            <consortium name="DOE Joint Genome Institute"/>
            <consortium name="Mycorrhizal Genomics Consortium"/>
            <person name="Kohler A."/>
            <person name="Kuo A."/>
            <person name="Nagy L.G."/>
            <person name="Floudas D."/>
            <person name="Copeland A."/>
            <person name="Barry K.W."/>
            <person name="Cichocki N."/>
            <person name="Veneault-Fourrey C."/>
            <person name="LaButti K."/>
            <person name="Lindquist E.A."/>
            <person name="Lipzen A."/>
            <person name="Lundell T."/>
            <person name="Morin E."/>
            <person name="Murat C."/>
            <person name="Riley R."/>
            <person name="Ohm R."/>
            <person name="Sun H."/>
            <person name="Tunlid A."/>
            <person name="Henrissat B."/>
            <person name="Grigoriev I.V."/>
            <person name="Hibbett D.S."/>
            <person name="Martin F."/>
        </authorList>
    </citation>
    <scope>NUCLEOTIDE SEQUENCE [LARGE SCALE GENOMIC DNA]</scope>
    <source>
        <strain evidence="3">UH-Slu-Lm8-n1</strain>
    </source>
</reference>
<gene>
    <name evidence="2" type="ORF">CY34DRAFT_11742</name>
</gene>
<protein>
    <submittedName>
        <fullName evidence="2">Uncharacterized protein</fullName>
    </submittedName>
</protein>
<dbReference type="OrthoDB" id="2690977at2759"/>